<dbReference type="AlphaFoldDB" id="A0A3A8F444"/>
<feature type="chain" id="PRO_5017482121" description="Outer membrane lipoprotein" evidence="2">
    <location>
        <begin position="19"/>
        <end position="267"/>
    </location>
</feature>
<dbReference type="RefSeq" id="WP_120384562.1">
    <property type="nucleotide sequence ID" value="NZ_RAXT01000028.1"/>
</dbReference>
<dbReference type="Proteomes" id="UP000280405">
    <property type="component" value="Unassembled WGS sequence"/>
</dbReference>
<evidence type="ECO:0000256" key="1">
    <source>
        <dbReference type="SAM" id="MobiDB-lite"/>
    </source>
</evidence>
<evidence type="ECO:0000313" key="4">
    <source>
        <dbReference type="Proteomes" id="UP000280405"/>
    </source>
</evidence>
<protein>
    <recommendedName>
        <fullName evidence="5">Outer membrane lipoprotein</fullName>
    </recommendedName>
</protein>
<evidence type="ECO:0000313" key="3">
    <source>
        <dbReference type="EMBL" id="RKG37084.1"/>
    </source>
</evidence>
<dbReference type="OrthoDB" id="5393649at2"/>
<proteinExistence type="predicted"/>
<evidence type="ECO:0000256" key="2">
    <source>
        <dbReference type="SAM" id="SignalP"/>
    </source>
</evidence>
<gene>
    <name evidence="3" type="ORF">D7V20_12375</name>
</gene>
<reference evidence="3 4" key="1">
    <citation type="submission" date="2018-09" db="EMBL/GenBank/DDBJ databases">
        <title>The draft genome of Acinetobacter spp. strains.</title>
        <authorList>
            <person name="Qin J."/>
            <person name="Feng Y."/>
            <person name="Zong Z."/>
        </authorList>
    </citation>
    <scope>NUCLEOTIDE SEQUENCE [LARGE SCALE GENOMIC DNA]</scope>
    <source>
        <strain evidence="3 4">WCHAc060115</strain>
    </source>
</reference>
<feature type="region of interest" description="Disordered" evidence="1">
    <location>
        <begin position="23"/>
        <end position="69"/>
    </location>
</feature>
<keyword evidence="4" id="KW-1185">Reference proteome</keyword>
<dbReference type="PROSITE" id="PS51257">
    <property type="entry name" value="PROKAR_LIPOPROTEIN"/>
    <property type="match status" value="1"/>
</dbReference>
<sequence>MNKSKILLCLLLSGLFTACSTTNTTQDSSTASEADYAPAPVPEPPAAKMASSQATSAQNRVRSEERLGTKWGDDISSHVTQIDLKRLSQNPVDETQIRYANKQFSGRSINSISLAAGKISFSIVDDRGRILPLYRDGQRYFLAANDGQSYQLRYSNTSQQTFEIVASVDGLDVLDGRQASRSKSGYVLRPYSSFAIEGFRKSNSSVASFTFSKPQDSYAANSSSGSIQNTGVIGTVVYELEAPKYYPMKKPDDTYAAAPNAFPADHK</sequence>
<evidence type="ECO:0008006" key="5">
    <source>
        <dbReference type="Google" id="ProtNLM"/>
    </source>
</evidence>
<accession>A0A3A8F444</accession>
<dbReference type="EMBL" id="RAXT01000028">
    <property type="protein sequence ID" value="RKG37084.1"/>
    <property type="molecule type" value="Genomic_DNA"/>
</dbReference>
<name>A0A3A8F444_9GAMM</name>
<comment type="caution">
    <text evidence="3">The sequence shown here is derived from an EMBL/GenBank/DDBJ whole genome shotgun (WGS) entry which is preliminary data.</text>
</comment>
<feature type="compositionally biased region" description="Polar residues" evidence="1">
    <location>
        <begin position="23"/>
        <end position="32"/>
    </location>
</feature>
<organism evidence="3 4">
    <name type="scientific">Acinetobacter rongchengensis</name>
    <dbReference type="NCBI Taxonomy" id="2419601"/>
    <lineage>
        <taxon>Bacteria</taxon>
        <taxon>Pseudomonadati</taxon>
        <taxon>Pseudomonadota</taxon>
        <taxon>Gammaproteobacteria</taxon>
        <taxon>Moraxellales</taxon>
        <taxon>Moraxellaceae</taxon>
        <taxon>Acinetobacter</taxon>
    </lineage>
</organism>
<feature type="signal peptide" evidence="2">
    <location>
        <begin position="1"/>
        <end position="18"/>
    </location>
</feature>
<feature type="compositionally biased region" description="Polar residues" evidence="1">
    <location>
        <begin position="50"/>
        <end position="60"/>
    </location>
</feature>
<keyword evidence="2" id="KW-0732">Signal</keyword>